<name>A0A6L2MRL6_TANCI</name>
<evidence type="ECO:0000313" key="2">
    <source>
        <dbReference type="EMBL" id="GEU76626.1"/>
    </source>
</evidence>
<protein>
    <submittedName>
        <fullName evidence="2">ATPase, F1/V1/A1 complex, alpha/beta subunit, zinc knuckle CX2CX4HX4C</fullName>
    </submittedName>
</protein>
<dbReference type="EMBL" id="BKCJ010007316">
    <property type="protein sequence ID" value="GEU76626.1"/>
    <property type="molecule type" value="Genomic_DNA"/>
</dbReference>
<gene>
    <name evidence="2" type="ORF">Tci_048604</name>
</gene>
<reference evidence="2" key="1">
    <citation type="journal article" date="2019" name="Sci. Rep.">
        <title>Draft genome of Tanacetum cinerariifolium, the natural source of mosquito coil.</title>
        <authorList>
            <person name="Yamashiro T."/>
            <person name="Shiraishi A."/>
            <person name="Satake H."/>
            <person name="Nakayama K."/>
        </authorList>
    </citation>
    <scope>NUCLEOTIDE SEQUENCE</scope>
</reference>
<proteinExistence type="predicted"/>
<comment type="caution">
    <text evidence="2">The sequence shown here is derived from an EMBL/GenBank/DDBJ whole genome shotgun (WGS) entry which is preliminary data.</text>
</comment>
<organism evidence="2">
    <name type="scientific">Tanacetum cinerariifolium</name>
    <name type="common">Dalmatian daisy</name>
    <name type="synonym">Chrysanthemum cinerariifolium</name>
    <dbReference type="NCBI Taxonomy" id="118510"/>
    <lineage>
        <taxon>Eukaryota</taxon>
        <taxon>Viridiplantae</taxon>
        <taxon>Streptophyta</taxon>
        <taxon>Embryophyta</taxon>
        <taxon>Tracheophyta</taxon>
        <taxon>Spermatophyta</taxon>
        <taxon>Magnoliopsida</taxon>
        <taxon>eudicotyledons</taxon>
        <taxon>Gunneridae</taxon>
        <taxon>Pentapetalae</taxon>
        <taxon>asterids</taxon>
        <taxon>campanulids</taxon>
        <taxon>Asterales</taxon>
        <taxon>Asteraceae</taxon>
        <taxon>Asteroideae</taxon>
        <taxon>Anthemideae</taxon>
        <taxon>Anthemidinae</taxon>
        <taxon>Tanacetum</taxon>
    </lineage>
</organism>
<feature type="region of interest" description="Disordered" evidence="1">
    <location>
        <begin position="125"/>
        <end position="144"/>
    </location>
</feature>
<sequence length="254" mass="28498">MVLLGSRGSVNPRRAKSLEGCGVMNDGDESPGIQESKISRITLLLKDMFTNDGGLYFLKFHDEVGLSLKGISALASNLRKPIIMDDMTTKICVKGEGRIGFARVLVKLDAREMIKDKIDVDKETNQEKCHKNGKNGNIELEKNNNGKGILENKTVGQNEKGDSTITMSKNEIGLRSYNIFTLLESLVNEEELVPSIKQIKVVDEILRRKIDVSDSDMNGWNVKMKRYYKDRKELFDVAPESERDKDIIDGLSEA</sequence>
<dbReference type="AlphaFoldDB" id="A0A6L2MRL6"/>
<accession>A0A6L2MRL6</accession>
<evidence type="ECO:0000256" key="1">
    <source>
        <dbReference type="SAM" id="MobiDB-lite"/>
    </source>
</evidence>